<evidence type="ECO:0000313" key="3">
    <source>
        <dbReference type="Proteomes" id="UP001596513"/>
    </source>
</evidence>
<evidence type="ECO:0000313" key="2">
    <source>
        <dbReference type="EMBL" id="MFC7670589.1"/>
    </source>
</evidence>
<dbReference type="EMBL" id="JBHTEK010000003">
    <property type="protein sequence ID" value="MFC7670589.1"/>
    <property type="molecule type" value="Genomic_DNA"/>
</dbReference>
<evidence type="ECO:0000256" key="1">
    <source>
        <dbReference type="SAM" id="MobiDB-lite"/>
    </source>
</evidence>
<reference evidence="3" key="1">
    <citation type="journal article" date="2019" name="Int. J. Syst. Evol. Microbiol.">
        <title>The Global Catalogue of Microorganisms (GCM) 10K type strain sequencing project: providing services to taxonomists for standard genome sequencing and annotation.</title>
        <authorList>
            <consortium name="The Broad Institute Genomics Platform"/>
            <consortium name="The Broad Institute Genome Sequencing Center for Infectious Disease"/>
            <person name="Wu L."/>
            <person name="Ma J."/>
        </authorList>
    </citation>
    <scope>NUCLEOTIDE SEQUENCE [LARGE SCALE GENOMIC DNA]</scope>
    <source>
        <strain evidence="3">JCM 19635</strain>
    </source>
</reference>
<organism evidence="2 3">
    <name type="scientific">Hymenobacter humi</name>
    <dbReference type="NCBI Taxonomy" id="1411620"/>
    <lineage>
        <taxon>Bacteria</taxon>
        <taxon>Pseudomonadati</taxon>
        <taxon>Bacteroidota</taxon>
        <taxon>Cytophagia</taxon>
        <taxon>Cytophagales</taxon>
        <taxon>Hymenobacteraceae</taxon>
        <taxon>Hymenobacter</taxon>
    </lineage>
</organism>
<proteinExistence type="predicted"/>
<comment type="caution">
    <text evidence="2">The sequence shown here is derived from an EMBL/GenBank/DDBJ whole genome shotgun (WGS) entry which is preliminary data.</text>
</comment>
<feature type="region of interest" description="Disordered" evidence="1">
    <location>
        <begin position="53"/>
        <end position="79"/>
    </location>
</feature>
<keyword evidence="3" id="KW-1185">Reference proteome</keyword>
<dbReference type="RefSeq" id="WP_380206298.1">
    <property type="nucleotide sequence ID" value="NZ_JBHTEK010000003.1"/>
</dbReference>
<protein>
    <submittedName>
        <fullName evidence="2">Uncharacterized protein</fullName>
    </submittedName>
</protein>
<name>A0ABW2UE36_9BACT</name>
<gene>
    <name evidence="2" type="ORF">ACFQT0_26820</name>
</gene>
<dbReference type="Proteomes" id="UP001596513">
    <property type="component" value="Unassembled WGS sequence"/>
</dbReference>
<accession>A0ABW2UE36</accession>
<sequence>MDSMRNRGLVDAKIDTSSGSGLSYGIQADGKAGPNGSVDKSVAVAQAQLIAAQQAHSMEGRQERPRRNLAPSPRKRKWS</sequence>